<reference evidence="10" key="1">
    <citation type="submission" date="2017-05" db="EMBL/GenBank/DDBJ databases">
        <title>Improved OligoMM genomes.</title>
        <authorList>
            <person name="Garzetti D."/>
        </authorList>
    </citation>
    <scope>NUCLEOTIDE SEQUENCE [LARGE SCALE GENOMIC DNA]</scope>
    <source>
        <strain evidence="10">YL45</strain>
    </source>
</reference>
<feature type="transmembrane region" description="Helical" evidence="8">
    <location>
        <begin position="6"/>
        <end position="25"/>
    </location>
</feature>
<dbReference type="InterPro" id="IPR050277">
    <property type="entry name" value="Sodium:Solute_Symporter"/>
</dbReference>
<feature type="transmembrane region" description="Helical" evidence="8">
    <location>
        <begin position="361"/>
        <end position="380"/>
    </location>
</feature>
<keyword evidence="6 8" id="KW-0472">Membrane</keyword>
<accession>A0A227KRE9</accession>
<feature type="transmembrane region" description="Helical" evidence="8">
    <location>
        <begin position="262"/>
        <end position="289"/>
    </location>
</feature>
<evidence type="ECO:0000256" key="2">
    <source>
        <dbReference type="ARBA" id="ARBA00006434"/>
    </source>
</evidence>
<comment type="similarity">
    <text evidence="2 7">Belongs to the sodium:solute symporter (SSF) (TC 2.A.21) family.</text>
</comment>
<evidence type="ECO:0000256" key="4">
    <source>
        <dbReference type="ARBA" id="ARBA00022692"/>
    </source>
</evidence>
<feature type="transmembrane region" description="Helical" evidence="8">
    <location>
        <begin position="37"/>
        <end position="54"/>
    </location>
</feature>
<dbReference type="CDD" id="cd11474">
    <property type="entry name" value="SLC5sbd_CHT"/>
    <property type="match status" value="1"/>
</dbReference>
<feature type="transmembrane region" description="Helical" evidence="8">
    <location>
        <begin position="443"/>
        <end position="463"/>
    </location>
</feature>
<dbReference type="EMBL" id="NHMP01000002">
    <property type="protein sequence ID" value="OXE50128.1"/>
    <property type="molecule type" value="Genomic_DNA"/>
</dbReference>
<feature type="transmembrane region" description="Helical" evidence="8">
    <location>
        <begin position="392"/>
        <end position="411"/>
    </location>
</feature>
<feature type="transmembrane region" description="Helical" evidence="8">
    <location>
        <begin position="315"/>
        <end position="340"/>
    </location>
</feature>
<feature type="transmembrane region" description="Helical" evidence="8">
    <location>
        <begin position="77"/>
        <end position="95"/>
    </location>
</feature>
<dbReference type="PANTHER" id="PTHR48086">
    <property type="entry name" value="SODIUM/PROLINE SYMPORTER-RELATED"/>
    <property type="match status" value="1"/>
</dbReference>
<dbReference type="GO" id="GO:0022857">
    <property type="term" value="F:transmembrane transporter activity"/>
    <property type="evidence" value="ECO:0007669"/>
    <property type="project" value="InterPro"/>
</dbReference>
<dbReference type="GeneID" id="78362471"/>
<name>A0A227KRE9_9BURK</name>
<dbReference type="Proteomes" id="UP000214610">
    <property type="component" value="Unassembled WGS sequence"/>
</dbReference>
<keyword evidence="10" id="KW-1185">Reference proteome</keyword>
<gene>
    <name evidence="9" type="ORF">ADH67_03740</name>
</gene>
<dbReference type="InterPro" id="IPR038377">
    <property type="entry name" value="Na/Glc_symporter_sf"/>
</dbReference>
<evidence type="ECO:0000313" key="9">
    <source>
        <dbReference type="EMBL" id="OXE50128.1"/>
    </source>
</evidence>
<organism evidence="9 10">
    <name type="scientific">Turicimonas muris</name>
    <dbReference type="NCBI Taxonomy" id="1796652"/>
    <lineage>
        <taxon>Bacteria</taxon>
        <taxon>Pseudomonadati</taxon>
        <taxon>Pseudomonadota</taxon>
        <taxon>Betaproteobacteria</taxon>
        <taxon>Burkholderiales</taxon>
        <taxon>Sutterellaceae</taxon>
        <taxon>Turicimonas</taxon>
    </lineage>
</organism>
<proteinExistence type="inferred from homology"/>
<dbReference type="GO" id="GO:0005886">
    <property type="term" value="C:plasma membrane"/>
    <property type="evidence" value="ECO:0007669"/>
    <property type="project" value="TreeGrafter"/>
</dbReference>
<evidence type="ECO:0000313" key="10">
    <source>
        <dbReference type="Proteomes" id="UP000214610"/>
    </source>
</evidence>
<dbReference type="InterPro" id="IPR001734">
    <property type="entry name" value="Na/solute_symporter"/>
</dbReference>
<comment type="subcellular location">
    <subcellularLocation>
        <location evidence="1">Membrane</location>
        <topology evidence="1">Multi-pass membrane protein</topology>
    </subcellularLocation>
</comment>
<feature type="transmembrane region" description="Helical" evidence="8">
    <location>
        <begin position="418"/>
        <end position="437"/>
    </location>
</feature>
<evidence type="ECO:0000256" key="1">
    <source>
        <dbReference type="ARBA" id="ARBA00004141"/>
    </source>
</evidence>
<comment type="caution">
    <text evidence="9">The sequence shown here is derived from an EMBL/GenBank/DDBJ whole genome shotgun (WGS) entry which is preliminary data.</text>
</comment>
<feature type="transmembrane region" description="Helical" evidence="8">
    <location>
        <begin position="147"/>
        <end position="168"/>
    </location>
</feature>
<feature type="transmembrane region" description="Helical" evidence="8">
    <location>
        <begin position="180"/>
        <end position="204"/>
    </location>
</feature>
<evidence type="ECO:0000256" key="8">
    <source>
        <dbReference type="SAM" id="Phobius"/>
    </source>
</evidence>
<keyword evidence="3" id="KW-0813">Transport</keyword>
<evidence type="ECO:0000256" key="6">
    <source>
        <dbReference type="ARBA" id="ARBA00023136"/>
    </source>
</evidence>
<dbReference type="AlphaFoldDB" id="A0A227KRE9"/>
<dbReference type="Pfam" id="PF00474">
    <property type="entry name" value="SSF"/>
    <property type="match status" value="1"/>
</dbReference>
<evidence type="ECO:0000256" key="5">
    <source>
        <dbReference type="ARBA" id="ARBA00022989"/>
    </source>
</evidence>
<evidence type="ECO:0000256" key="7">
    <source>
        <dbReference type="RuleBase" id="RU362091"/>
    </source>
</evidence>
<sequence>MKLAIFVGLYLLCTVGIGLYAATRVKSTSDYALAGRSLPLVMVVTATFATWFGSESVLGTPGQFIKNGLEGVVEEPVGSSMALILVGVFFARKLYKMSLLTVGDFYRRRYGVSVELVCSIFVVLSYLGWVAAQVAALGLVMHILTEGYISVSVAMIIGTIVVLIYTVFGGMWSVALTDFFQMIIIVIGLALVAVFASSMAGGVQNVTSYAVDHDLFRFFPENSVKGWLFWISAAITMMIGSIPQQDVFQRVMSAKTARIACIGPIIGGSFYLVFAAIPMFIVVAASVAVPDMAAGLMNTDPQEILPTFIKEHMPLWLRILFFGAVLSAVMSTASATMLAPTTTFVENVLRNIIPLSDKRELRAMRISLIIFALGVLAYSLSMEGTPIYELAAMAYQFPVIGAFWPLTLGLYWKRSTTFGCWFSIFVGTVVWSYLTFTTMGEEIPALLGGFVAAGLAQVVGSLIPMKMNRECVKNWEENKDKYLYDAAA</sequence>
<keyword evidence="5 8" id="KW-1133">Transmembrane helix</keyword>
<dbReference type="Gene3D" id="1.20.1730.10">
    <property type="entry name" value="Sodium/glucose cotransporter"/>
    <property type="match status" value="1"/>
</dbReference>
<protein>
    <submittedName>
        <fullName evidence="9">Sodium:solute symporter</fullName>
    </submittedName>
</protein>
<dbReference type="PANTHER" id="PTHR48086:SF7">
    <property type="entry name" value="SODIUM-SOLUTE SYMPORTER-RELATED"/>
    <property type="match status" value="1"/>
</dbReference>
<evidence type="ECO:0000256" key="3">
    <source>
        <dbReference type="ARBA" id="ARBA00022448"/>
    </source>
</evidence>
<keyword evidence="4 8" id="KW-0812">Transmembrane</keyword>
<feature type="transmembrane region" description="Helical" evidence="8">
    <location>
        <begin position="224"/>
        <end position="242"/>
    </location>
</feature>
<dbReference type="PROSITE" id="PS50283">
    <property type="entry name" value="NA_SOLUT_SYMP_3"/>
    <property type="match status" value="1"/>
</dbReference>
<dbReference type="RefSeq" id="WP_066594754.1">
    <property type="nucleotide sequence ID" value="NZ_CAJTBZ010000014.1"/>
</dbReference>
<feature type="transmembrane region" description="Helical" evidence="8">
    <location>
        <begin position="116"/>
        <end position="141"/>
    </location>
</feature>